<keyword evidence="3" id="KW-1185">Reference proteome</keyword>
<evidence type="ECO:0000313" key="3">
    <source>
        <dbReference type="Proteomes" id="UP000832034"/>
    </source>
</evidence>
<proteinExistence type="inferred from homology"/>
<dbReference type="RefSeq" id="WP_019958932.1">
    <property type="nucleotide sequence ID" value="NZ_CP091512.1"/>
</dbReference>
<reference evidence="2" key="2">
    <citation type="journal article" date="2022" name="Res Sq">
        <title>Evolution of multicellular longitudinally dividing oral cavity symbionts (Neisseriaceae).</title>
        <authorList>
            <person name="Nyongesa S."/>
            <person name="Weber P."/>
            <person name="Bernet E."/>
            <person name="Pullido F."/>
            <person name="Nieckarz M."/>
            <person name="Delaby M."/>
            <person name="Nieves C."/>
            <person name="Viehboeck T."/>
            <person name="Krause N."/>
            <person name="Rivera-Millot A."/>
            <person name="Nakamura A."/>
            <person name="Vischer N."/>
            <person name="VanNieuwenhze M."/>
            <person name="Brun Y."/>
            <person name="Cava F."/>
            <person name="Bulgheresi S."/>
            <person name="Veyrier F."/>
        </authorList>
    </citation>
    <scope>NUCLEOTIDE SEQUENCE</scope>
    <source>
        <strain evidence="2">SAG 1488-6</strain>
    </source>
</reference>
<dbReference type="InterPro" id="IPR002765">
    <property type="entry name" value="UPF0145_YbjQ-like"/>
</dbReference>
<sequence length="142" mass="15899">MLLEIIVFLSLFGIGWFFGRKAERDHWRSLDEQEKALAHISIDTNKFSRSDEAGCFVSGNVVLANDYFKLVLANIRNFLGGRIGSYETVVERARREAILRVKQDAQAAGLNHIMGLRLITTQLTETGGVVEVLAYGTAVRKQ</sequence>
<dbReference type="InterPro" id="IPR035439">
    <property type="entry name" value="UPF0145_dom_sf"/>
</dbReference>
<name>A0ABY4E7Y5_VITST</name>
<gene>
    <name evidence="2" type="ORF">LVJ81_07185</name>
</gene>
<accession>A0ABY4E7Y5</accession>
<dbReference type="PANTHER" id="PTHR34068">
    <property type="entry name" value="UPF0145 PROTEIN YBJQ"/>
    <property type="match status" value="1"/>
</dbReference>
<evidence type="ECO:0000313" key="2">
    <source>
        <dbReference type="EMBL" id="UOO91453.1"/>
    </source>
</evidence>
<dbReference type="Pfam" id="PF01906">
    <property type="entry name" value="YbjQ_1"/>
    <property type="match status" value="1"/>
</dbReference>
<dbReference type="EMBL" id="CP091512">
    <property type="protein sequence ID" value="UOO91453.1"/>
    <property type="molecule type" value="Genomic_DNA"/>
</dbReference>
<comment type="similarity">
    <text evidence="1">Belongs to the UPF0145 family.</text>
</comment>
<dbReference type="Gene3D" id="3.30.110.70">
    <property type="entry name" value="Hypothetical protein apc22750. Chain B"/>
    <property type="match status" value="1"/>
</dbReference>
<organism evidence="2 3">
    <name type="scientific">Vitreoscilla stercoraria</name>
    <dbReference type="NCBI Taxonomy" id="61"/>
    <lineage>
        <taxon>Bacteria</taxon>
        <taxon>Pseudomonadati</taxon>
        <taxon>Pseudomonadota</taxon>
        <taxon>Betaproteobacteria</taxon>
        <taxon>Neisseriales</taxon>
        <taxon>Neisseriaceae</taxon>
        <taxon>Vitreoscilla</taxon>
    </lineage>
</organism>
<protein>
    <submittedName>
        <fullName evidence="2">YbjQ family protein</fullName>
    </submittedName>
</protein>
<reference evidence="2" key="1">
    <citation type="submission" date="2021-12" db="EMBL/GenBank/DDBJ databases">
        <authorList>
            <person name="Veyrier F.J."/>
        </authorList>
    </citation>
    <scope>NUCLEOTIDE SEQUENCE</scope>
    <source>
        <strain evidence="2">SAG 1488-6</strain>
    </source>
</reference>
<dbReference type="Proteomes" id="UP000832034">
    <property type="component" value="Chromosome"/>
</dbReference>
<dbReference type="SUPFAM" id="SSF117782">
    <property type="entry name" value="YbjQ-like"/>
    <property type="match status" value="1"/>
</dbReference>
<evidence type="ECO:0000256" key="1">
    <source>
        <dbReference type="ARBA" id="ARBA00010751"/>
    </source>
</evidence>